<dbReference type="InterPro" id="IPR021709">
    <property type="entry name" value="DUF3292"/>
</dbReference>
<gene>
    <name evidence="2" type="ORF">DFJ43DRAFT_1055045</name>
</gene>
<proteinExistence type="predicted"/>
<comment type="caution">
    <text evidence="2">The sequence shown here is derived from an EMBL/GenBank/DDBJ whole genome shotgun (WGS) entry which is preliminary data.</text>
</comment>
<name>A0AA38JH63_9AGAR</name>
<evidence type="ECO:0000256" key="1">
    <source>
        <dbReference type="SAM" id="MobiDB-lite"/>
    </source>
</evidence>
<accession>A0AA38JH63</accession>
<organism evidence="2 3">
    <name type="scientific">Lentinula guzmanii</name>
    <dbReference type="NCBI Taxonomy" id="2804957"/>
    <lineage>
        <taxon>Eukaryota</taxon>
        <taxon>Fungi</taxon>
        <taxon>Dikarya</taxon>
        <taxon>Basidiomycota</taxon>
        <taxon>Agaricomycotina</taxon>
        <taxon>Agaricomycetes</taxon>
        <taxon>Agaricomycetidae</taxon>
        <taxon>Agaricales</taxon>
        <taxon>Marasmiineae</taxon>
        <taxon>Omphalotaceae</taxon>
        <taxon>Lentinula</taxon>
    </lineage>
</organism>
<dbReference type="Pfam" id="PF11696">
    <property type="entry name" value="DUF3292"/>
    <property type="match status" value="1"/>
</dbReference>
<evidence type="ECO:0000313" key="2">
    <source>
        <dbReference type="EMBL" id="KAJ3735926.1"/>
    </source>
</evidence>
<dbReference type="PANTHER" id="PTHR38694:SF1">
    <property type="entry name" value="PEROXIN DOMAIN-CONTAINING PROTEIN"/>
    <property type="match status" value="1"/>
</dbReference>
<feature type="region of interest" description="Disordered" evidence="1">
    <location>
        <begin position="461"/>
        <end position="529"/>
    </location>
</feature>
<feature type="region of interest" description="Disordered" evidence="1">
    <location>
        <begin position="268"/>
        <end position="326"/>
    </location>
</feature>
<reference evidence="2" key="2">
    <citation type="journal article" date="2023" name="Proc. Natl. Acad. Sci. U.S.A.">
        <title>A global phylogenomic analysis of the shiitake genus Lentinula.</title>
        <authorList>
            <person name="Sierra-Patev S."/>
            <person name="Min B."/>
            <person name="Naranjo-Ortiz M."/>
            <person name="Looney B."/>
            <person name="Konkel Z."/>
            <person name="Slot J.C."/>
            <person name="Sakamoto Y."/>
            <person name="Steenwyk J.L."/>
            <person name="Rokas A."/>
            <person name="Carro J."/>
            <person name="Camarero S."/>
            <person name="Ferreira P."/>
            <person name="Molpeceres G."/>
            <person name="Ruiz-Duenas F.J."/>
            <person name="Serrano A."/>
            <person name="Henrissat B."/>
            <person name="Drula E."/>
            <person name="Hughes K.W."/>
            <person name="Mata J.L."/>
            <person name="Ishikawa N.K."/>
            <person name="Vargas-Isla R."/>
            <person name="Ushijima S."/>
            <person name="Smith C.A."/>
            <person name="Donoghue J."/>
            <person name="Ahrendt S."/>
            <person name="Andreopoulos W."/>
            <person name="He G."/>
            <person name="LaButti K."/>
            <person name="Lipzen A."/>
            <person name="Ng V."/>
            <person name="Riley R."/>
            <person name="Sandor L."/>
            <person name="Barry K."/>
            <person name="Martinez A.T."/>
            <person name="Xiao Y."/>
            <person name="Gibbons J.G."/>
            <person name="Terashima K."/>
            <person name="Grigoriev I.V."/>
            <person name="Hibbett D."/>
        </authorList>
    </citation>
    <scope>NUCLEOTIDE SEQUENCE</scope>
    <source>
        <strain evidence="2">ET3784</strain>
    </source>
</reference>
<evidence type="ECO:0000313" key="3">
    <source>
        <dbReference type="Proteomes" id="UP001176059"/>
    </source>
</evidence>
<sequence>MALKDEALMKSLPPTPSLDSDNSHTSFDDQRAILKPTKHHNRVSEVPTVAESPALATGDRERPKDPETEDLGWSENPKVPIPVVQGLDNEHLWVLVRRFNKQVYHFRRIPNPPPGVLDCTSAITSDSYSPDKLRSALERFYLTIIVGAATALKHIARIRSWTEASRTAWFFSAYFLAWYKDMLIPTFLTLLVTLVVFPSSRPIIFPSAPLAAIDSSTGGVTKPPAGHLGSKDSMTGAEEQFRGEAVEKEADHFVTGLSTIAVSVAVGKEGEGAGPSSPDDATNTSEETVDAKVPNIADVSGAVDAQRAASTGNQTSKDESAKQAAAPVQQTMWDNVGIVMSALTTVMDVWEMTGNALTSSPPFKSLPMRARIASPIALLLFVSLVIPEYWVYKGSTLGGGVAFFGQPIFDRLAQKHILRYLDQLVPHWRQYLNIRNTILLGVPTDNQLTLTLLRLGEANKSPLPPPPTIVANDDGLENSPSSPPPTAHPNDLPPEYSEQVQEVHAASENSTEEVGEESSPKSARKSKGSKLLGLVKGTTKAGVDGVLGVEKVKAVVGSQQAKAKTGIVQPVEAVEKAQRDDGPSMFRGKWKGKHGMLTVSTTATQPLVAFSTLGRKKEMDSPAETAVWSLLINEVVEVRKVGGFGWKGKMIVGWSTGDRVIDGLEIIDAKGNVYLITALPRRDELFNRLVSIGNQRWESC</sequence>
<dbReference type="AlphaFoldDB" id="A0AA38JH63"/>
<keyword evidence="3" id="KW-1185">Reference proteome</keyword>
<protein>
    <submittedName>
        <fullName evidence="2">Uncharacterized protein</fullName>
    </submittedName>
</protein>
<dbReference type="EMBL" id="JANVFO010000007">
    <property type="protein sequence ID" value="KAJ3735926.1"/>
    <property type="molecule type" value="Genomic_DNA"/>
</dbReference>
<reference evidence="2" key="1">
    <citation type="submission" date="2022-08" db="EMBL/GenBank/DDBJ databases">
        <authorList>
            <consortium name="DOE Joint Genome Institute"/>
            <person name="Min B."/>
            <person name="Sierra-Patev S."/>
            <person name="Naranjo-Ortiz M."/>
            <person name="Looney B."/>
            <person name="Konkel Z."/>
            <person name="Slot J.C."/>
            <person name="Sakamoto Y."/>
            <person name="Steenwyk J.L."/>
            <person name="Rokas A."/>
            <person name="Carro J."/>
            <person name="Camarero S."/>
            <person name="Ferreira P."/>
            <person name="Molpeceres G."/>
            <person name="Ruiz-duenas F.J."/>
            <person name="Serrano A."/>
            <person name="Henrissat B."/>
            <person name="Drula E."/>
            <person name="Hughes K.W."/>
            <person name="Mata J.L."/>
            <person name="Ishikawa N.K."/>
            <person name="Vargas-Isla R."/>
            <person name="Ushijima S."/>
            <person name="Smith C.A."/>
            <person name="Ahrendt S."/>
            <person name="Andreopoulos W."/>
            <person name="He G."/>
            <person name="LaButti K."/>
            <person name="Lipzen A."/>
            <person name="Ng V."/>
            <person name="Riley R."/>
            <person name="Sandor L."/>
            <person name="Barry K."/>
            <person name="Martinez A.T."/>
            <person name="Xiao Y."/>
            <person name="Gibbons J.G."/>
            <person name="Terashima K."/>
            <person name="Hibbett D.S."/>
            <person name="Grigoriev I.V."/>
        </authorList>
    </citation>
    <scope>NUCLEOTIDE SEQUENCE</scope>
    <source>
        <strain evidence="2">ET3784</strain>
    </source>
</reference>
<feature type="region of interest" description="Disordered" evidence="1">
    <location>
        <begin position="1"/>
        <end position="76"/>
    </location>
</feature>
<dbReference type="Proteomes" id="UP001176059">
    <property type="component" value="Unassembled WGS sequence"/>
</dbReference>
<dbReference type="PANTHER" id="PTHR38694">
    <property type="entry name" value="CONSERVED EXPRESSED PROTEIN"/>
    <property type="match status" value="1"/>
</dbReference>